<feature type="domain" description="Prohead serine protease" evidence="5">
    <location>
        <begin position="20"/>
        <end position="172"/>
    </location>
</feature>
<dbReference type="NCBIfam" id="TIGR01543">
    <property type="entry name" value="proheadase_HK97"/>
    <property type="match status" value="1"/>
</dbReference>
<dbReference type="Proteomes" id="UP000584867">
    <property type="component" value="Unassembled WGS sequence"/>
</dbReference>
<gene>
    <name evidence="6" type="ORF">HDF15_004525</name>
</gene>
<dbReference type="AlphaFoldDB" id="A0A7W8EBZ1"/>
<evidence type="ECO:0000256" key="1">
    <source>
        <dbReference type="ARBA" id="ARBA00022612"/>
    </source>
</evidence>
<accession>A0A7W8EBZ1</accession>
<keyword evidence="1" id="KW-1188">Viral release from host cell</keyword>
<comment type="caution">
    <text evidence="6">The sequence shown here is derived from an EMBL/GenBank/DDBJ whole genome shotgun (WGS) entry which is preliminary data.</text>
</comment>
<keyword evidence="2" id="KW-0645">Protease</keyword>
<keyword evidence="3" id="KW-0378">Hydrolase</keyword>
<feature type="region of interest" description="Disordered" evidence="4">
    <location>
        <begin position="1"/>
        <end position="27"/>
    </location>
</feature>
<sequence length="218" mass="23715">MNPKPTTNSREYRSSVMRDVRVSKNDDGSNTVSGYAVLYNSLSVDLGGFVETIAPGALTRTLADSPDVLCLRDHQVELLLGRTISGTLILTEDSIGLNFVCQLPNTTTGNDLAESLRRGDIDSCSFGFSCANDTWTQDAQGCVIRCLLDIDLFEVSVVSFPAYPETSAALRSAPIEIRSQIESHNAPPIPPVEPSCITANTEQRQRVTLRHRLLSLNG</sequence>
<reference evidence="6 7" key="1">
    <citation type="submission" date="2020-08" db="EMBL/GenBank/DDBJ databases">
        <title>Genomic Encyclopedia of Type Strains, Phase IV (KMG-V): Genome sequencing to study the core and pangenomes of soil and plant-associated prokaryotes.</title>
        <authorList>
            <person name="Whitman W."/>
        </authorList>
    </citation>
    <scope>NUCLEOTIDE SEQUENCE [LARGE SCALE GENOMIC DNA]</scope>
    <source>
        <strain evidence="6 7">X5P3</strain>
    </source>
</reference>
<organism evidence="6 7">
    <name type="scientific">Granulicella mallensis</name>
    <dbReference type="NCBI Taxonomy" id="940614"/>
    <lineage>
        <taxon>Bacteria</taxon>
        <taxon>Pseudomonadati</taxon>
        <taxon>Acidobacteriota</taxon>
        <taxon>Terriglobia</taxon>
        <taxon>Terriglobales</taxon>
        <taxon>Acidobacteriaceae</taxon>
        <taxon>Granulicella</taxon>
    </lineage>
</organism>
<dbReference type="RefSeq" id="WP_184259450.1">
    <property type="nucleotide sequence ID" value="NZ_JACHIO010000024.1"/>
</dbReference>
<dbReference type="GO" id="GO:0008233">
    <property type="term" value="F:peptidase activity"/>
    <property type="evidence" value="ECO:0007669"/>
    <property type="project" value="UniProtKB-KW"/>
</dbReference>
<evidence type="ECO:0000256" key="3">
    <source>
        <dbReference type="ARBA" id="ARBA00022801"/>
    </source>
</evidence>
<dbReference type="Pfam" id="PF04586">
    <property type="entry name" value="Peptidase_S78"/>
    <property type="match status" value="1"/>
</dbReference>
<dbReference type="GO" id="GO:0006508">
    <property type="term" value="P:proteolysis"/>
    <property type="evidence" value="ECO:0007669"/>
    <property type="project" value="UniProtKB-KW"/>
</dbReference>
<proteinExistence type="predicted"/>
<dbReference type="InterPro" id="IPR054613">
    <property type="entry name" value="Peptidase_S78_dom"/>
</dbReference>
<protein>
    <recommendedName>
        <fullName evidence="5">Prohead serine protease domain-containing protein</fullName>
    </recommendedName>
</protein>
<evidence type="ECO:0000256" key="4">
    <source>
        <dbReference type="SAM" id="MobiDB-lite"/>
    </source>
</evidence>
<evidence type="ECO:0000256" key="2">
    <source>
        <dbReference type="ARBA" id="ARBA00022670"/>
    </source>
</evidence>
<feature type="compositionally biased region" description="Basic and acidic residues" evidence="4">
    <location>
        <begin position="10"/>
        <end position="27"/>
    </location>
</feature>
<evidence type="ECO:0000313" key="6">
    <source>
        <dbReference type="EMBL" id="MBB5066151.1"/>
    </source>
</evidence>
<evidence type="ECO:0000259" key="5">
    <source>
        <dbReference type="Pfam" id="PF04586"/>
    </source>
</evidence>
<dbReference type="InterPro" id="IPR006433">
    <property type="entry name" value="Prohead_protease"/>
</dbReference>
<dbReference type="EMBL" id="JACHIO010000024">
    <property type="protein sequence ID" value="MBB5066151.1"/>
    <property type="molecule type" value="Genomic_DNA"/>
</dbReference>
<evidence type="ECO:0000313" key="7">
    <source>
        <dbReference type="Proteomes" id="UP000584867"/>
    </source>
</evidence>
<name>A0A7W8EBZ1_9BACT</name>